<dbReference type="PANTHER" id="PTHR43544:SF12">
    <property type="entry name" value="NAD(P)-BINDING ROSSMANN-FOLD SUPERFAMILY PROTEIN"/>
    <property type="match status" value="1"/>
</dbReference>
<dbReference type="OMA" id="HRNVPKD"/>
<evidence type="ECO:0000256" key="1">
    <source>
        <dbReference type="ARBA" id="ARBA00006484"/>
    </source>
</evidence>
<accession>S7S1E9</accession>
<protein>
    <submittedName>
        <fullName evidence="2">NAD P-binding protein</fullName>
    </submittedName>
</protein>
<dbReference type="Gene3D" id="3.40.50.720">
    <property type="entry name" value="NAD(P)-binding Rossmann-like Domain"/>
    <property type="match status" value="1"/>
</dbReference>
<sequence>MPAPFILVAPASRGIGLGLARHYLRTTSLPVYATHRARSPSSVKARILDAPHLDNVDKDRLRLLDSLELTDEASIKNVADKLAADLKERGGDDHAGCIHRAWFCAGILHPEKRFEDLDNGQILQTFKVNVVSHLLAMKHFSRFLPPRNSPSKEQAKWIHISARVGSVSDNKTLGGWPSYRCSKAALNQAIRTFDLNLKTKKLPAICAGIHPGTVHTDLDGGAFWHGPDPARGKFELPDAVERIARVVEELDEHQRGRVWDWKAEEVLP</sequence>
<dbReference type="RefSeq" id="XP_007862516.1">
    <property type="nucleotide sequence ID" value="XM_007864325.1"/>
</dbReference>
<reference evidence="2 3" key="1">
    <citation type="journal article" date="2012" name="Science">
        <title>The Paleozoic origin of enzymatic lignin decomposition reconstructed from 31 fungal genomes.</title>
        <authorList>
            <person name="Floudas D."/>
            <person name="Binder M."/>
            <person name="Riley R."/>
            <person name="Barry K."/>
            <person name="Blanchette R.A."/>
            <person name="Henrissat B."/>
            <person name="Martinez A.T."/>
            <person name="Otillar R."/>
            <person name="Spatafora J.W."/>
            <person name="Yadav J.S."/>
            <person name="Aerts A."/>
            <person name="Benoit I."/>
            <person name="Boyd A."/>
            <person name="Carlson A."/>
            <person name="Copeland A."/>
            <person name="Coutinho P.M."/>
            <person name="de Vries R.P."/>
            <person name="Ferreira P."/>
            <person name="Findley K."/>
            <person name="Foster B."/>
            <person name="Gaskell J."/>
            <person name="Glotzer D."/>
            <person name="Gorecki P."/>
            <person name="Heitman J."/>
            <person name="Hesse C."/>
            <person name="Hori C."/>
            <person name="Igarashi K."/>
            <person name="Jurgens J.A."/>
            <person name="Kallen N."/>
            <person name="Kersten P."/>
            <person name="Kohler A."/>
            <person name="Kuees U."/>
            <person name="Kumar T.K.A."/>
            <person name="Kuo A."/>
            <person name="LaButti K."/>
            <person name="Larrondo L.F."/>
            <person name="Lindquist E."/>
            <person name="Ling A."/>
            <person name="Lombard V."/>
            <person name="Lucas S."/>
            <person name="Lundell T."/>
            <person name="Martin R."/>
            <person name="McLaughlin D.J."/>
            <person name="Morgenstern I."/>
            <person name="Morin E."/>
            <person name="Murat C."/>
            <person name="Nagy L.G."/>
            <person name="Nolan M."/>
            <person name="Ohm R.A."/>
            <person name="Patyshakuliyeva A."/>
            <person name="Rokas A."/>
            <person name="Ruiz-Duenas F.J."/>
            <person name="Sabat G."/>
            <person name="Salamov A."/>
            <person name="Samejima M."/>
            <person name="Schmutz J."/>
            <person name="Slot J.C."/>
            <person name="St John F."/>
            <person name="Stenlid J."/>
            <person name="Sun H."/>
            <person name="Sun S."/>
            <person name="Syed K."/>
            <person name="Tsang A."/>
            <person name="Wiebenga A."/>
            <person name="Young D."/>
            <person name="Pisabarro A."/>
            <person name="Eastwood D.C."/>
            <person name="Martin F."/>
            <person name="Cullen D."/>
            <person name="Grigoriev I.V."/>
            <person name="Hibbett D.S."/>
        </authorList>
    </citation>
    <scope>NUCLEOTIDE SEQUENCE [LARGE SCALE GENOMIC DNA]</scope>
    <source>
        <strain evidence="2 3">ATCC 11539</strain>
    </source>
</reference>
<dbReference type="HOGENOM" id="CLU_010194_9_7_1"/>
<organism evidence="2 3">
    <name type="scientific">Gloeophyllum trabeum (strain ATCC 11539 / FP-39264 / Madison 617)</name>
    <name type="common">Brown rot fungus</name>
    <dbReference type="NCBI Taxonomy" id="670483"/>
    <lineage>
        <taxon>Eukaryota</taxon>
        <taxon>Fungi</taxon>
        <taxon>Dikarya</taxon>
        <taxon>Basidiomycota</taxon>
        <taxon>Agaricomycotina</taxon>
        <taxon>Agaricomycetes</taxon>
        <taxon>Gloeophyllales</taxon>
        <taxon>Gloeophyllaceae</taxon>
        <taxon>Gloeophyllum</taxon>
    </lineage>
</organism>
<keyword evidence="3" id="KW-1185">Reference proteome</keyword>
<dbReference type="AlphaFoldDB" id="S7S1E9"/>
<dbReference type="PANTHER" id="PTHR43544">
    <property type="entry name" value="SHORT-CHAIN DEHYDROGENASE/REDUCTASE"/>
    <property type="match status" value="1"/>
</dbReference>
<dbReference type="OrthoDB" id="5296at2759"/>
<dbReference type="GeneID" id="19298585"/>
<evidence type="ECO:0000313" key="3">
    <source>
        <dbReference type="Proteomes" id="UP000030669"/>
    </source>
</evidence>
<proteinExistence type="inferred from homology"/>
<dbReference type="Proteomes" id="UP000030669">
    <property type="component" value="Unassembled WGS sequence"/>
</dbReference>
<dbReference type="GO" id="GO:0016491">
    <property type="term" value="F:oxidoreductase activity"/>
    <property type="evidence" value="ECO:0007669"/>
    <property type="project" value="TreeGrafter"/>
</dbReference>
<dbReference type="KEGG" id="gtr:GLOTRDRAFT_103575"/>
<dbReference type="InterPro" id="IPR051468">
    <property type="entry name" value="Fungal_SecMetab_SDRs"/>
</dbReference>
<evidence type="ECO:0000313" key="2">
    <source>
        <dbReference type="EMBL" id="EPQ59569.1"/>
    </source>
</evidence>
<dbReference type="SUPFAM" id="SSF51735">
    <property type="entry name" value="NAD(P)-binding Rossmann-fold domains"/>
    <property type="match status" value="1"/>
</dbReference>
<gene>
    <name evidence="2" type="ORF">GLOTRDRAFT_103575</name>
</gene>
<dbReference type="InterPro" id="IPR002347">
    <property type="entry name" value="SDR_fam"/>
</dbReference>
<comment type="similarity">
    <text evidence="1">Belongs to the short-chain dehydrogenases/reductases (SDR) family.</text>
</comment>
<dbReference type="GO" id="GO:0005737">
    <property type="term" value="C:cytoplasm"/>
    <property type="evidence" value="ECO:0007669"/>
    <property type="project" value="TreeGrafter"/>
</dbReference>
<dbReference type="InterPro" id="IPR036291">
    <property type="entry name" value="NAD(P)-bd_dom_sf"/>
</dbReference>
<dbReference type="Pfam" id="PF00106">
    <property type="entry name" value="adh_short"/>
    <property type="match status" value="1"/>
</dbReference>
<name>S7S1E9_GLOTA</name>
<dbReference type="eggNOG" id="KOG1611">
    <property type="taxonomic scope" value="Eukaryota"/>
</dbReference>
<dbReference type="EMBL" id="KB469297">
    <property type="protein sequence ID" value="EPQ59569.1"/>
    <property type="molecule type" value="Genomic_DNA"/>
</dbReference>